<proteinExistence type="predicted"/>
<dbReference type="AlphaFoldDB" id="A0A1X7UQI4"/>
<keyword evidence="2" id="KW-1133">Transmembrane helix</keyword>
<evidence type="ECO:0000256" key="2">
    <source>
        <dbReference type="SAM" id="Phobius"/>
    </source>
</evidence>
<keyword evidence="2" id="KW-0472">Membrane</keyword>
<reference evidence="3" key="1">
    <citation type="submission" date="2017-05" db="UniProtKB">
        <authorList>
            <consortium name="EnsemblMetazoa"/>
        </authorList>
    </citation>
    <scope>IDENTIFICATION</scope>
</reference>
<keyword evidence="2" id="KW-0812">Transmembrane</keyword>
<sequence length="328" mass="37864">MLCAKWTVGLSQTFFGSKVVEFMDTMTPPKLKINGRLYSITSPVIDGLVYLNLAVLLSVVILLLSYSNCTTFDLDYCTAYSDCYFTEDSGDTFKPFFNCSLPKDIEIDFEDTYYVCFDVLFEPIKIISLLGGFLYIVPPLLFQIFDFIYVRIFFNRLCCRRLTTGKTRMCIVIVVVIQSLIYIVYAICNGLFGTLDYPLSYQAMVAMEKYQIDSWTPLVMAFFCYPQGLFTFYDDITANYQQLQPPQNGTNRQQQAQRNATNRQQQMQQNGTNRQQQTQQNRNRSNRQPIAGQQLNNLDLQLPVQQRDNNIPLTRNNTRSGYGIQQNI</sequence>
<dbReference type="InParanoid" id="A0A1X7UQI4"/>
<name>A0A1X7UQI4_AMPQE</name>
<organism evidence="3">
    <name type="scientific">Amphimedon queenslandica</name>
    <name type="common">Sponge</name>
    <dbReference type="NCBI Taxonomy" id="400682"/>
    <lineage>
        <taxon>Eukaryota</taxon>
        <taxon>Metazoa</taxon>
        <taxon>Porifera</taxon>
        <taxon>Demospongiae</taxon>
        <taxon>Heteroscleromorpha</taxon>
        <taxon>Haplosclerida</taxon>
        <taxon>Niphatidae</taxon>
        <taxon>Amphimedon</taxon>
    </lineage>
</organism>
<accession>A0A1X7UQI4</accession>
<feature type="transmembrane region" description="Helical" evidence="2">
    <location>
        <begin position="48"/>
        <end position="66"/>
    </location>
</feature>
<feature type="transmembrane region" description="Helical" evidence="2">
    <location>
        <begin position="126"/>
        <end position="149"/>
    </location>
</feature>
<feature type="region of interest" description="Disordered" evidence="1">
    <location>
        <begin position="243"/>
        <end position="328"/>
    </location>
</feature>
<protein>
    <submittedName>
        <fullName evidence="3">Uncharacterized protein</fullName>
    </submittedName>
</protein>
<feature type="compositionally biased region" description="Low complexity" evidence="1">
    <location>
        <begin position="247"/>
        <end position="288"/>
    </location>
</feature>
<evidence type="ECO:0000313" key="3">
    <source>
        <dbReference type="EnsemblMetazoa" id="Aqu2.1.30250_001"/>
    </source>
</evidence>
<dbReference type="EnsemblMetazoa" id="Aqu2.1.30250_001">
    <property type="protein sequence ID" value="Aqu2.1.30250_001"/>
    <property type="gene ID" value="Aqu2.1.30250"/>
</dbReference>
<feature type="transmembrane region" description="Helical" evidence="2">
    <location>
        <begin position="215"/>
        <end position="233"/>
    </location>
</feature>
<feature type="transmembrane region" description="Helical" evidence="2">
    <location>
        <begin position="170"/>
        <end position="195"/>
    </location>
</feature>
<evidence type="ECO:0000256" key="1">
    <source>
        <dbReference type="SAM" id="MobiDB-lite"/>
    </source>
</evidence>
<feature type="compositionally biased region" description="Polar residues" evidence="1">
    <location>
        <begin position="291"/>
        <end position="328"/>
    </location>
</feature>